<sequence>MPSRPLSRDRALEVRLHSRAGTCAGDVARSRTSRAAAVAVLALTAPCRPDVVAAVRARIASVPARDVEWPPRNVQIDLLRSSERVTLGSVRLTGPGGVTVEHVTYTDKLGHTRRVLRLRRHGVFVGDFRTVDELGRQVDLATLREEEAGPPERAPREDG</sequence>
<organism evidence="1">
    <name type="scientific">uncultured Mycobacteriales bacterium</name>
    <dbReference type="NCBI Taxonomy" id="581187"/>
    <lineage>
        <taxon>Bacteria</taxon>
        <taxon>Bacillati</taxon>
        <taxon>Actinomycetota</taxon>
        <taxon>Actinomycetes</taxon>
        <taxon>Mycobacteriales</taxon>
        <taxon>environmental samples</taxon>
    </lineage>
</organism>
<reference evidence="1" key="1">
    <citation type="submission" date="2020-02" db="EMBL/GenBank/DDBJ databases">
        <authorList>
            <person name="Meier V. D."/>
        </authorList>
    </citation>
    <scope>NUCLEOTIDE SEQUENCE</scope>
    <source>
        <strain evidence="1">AVDCRST_MAG41</strain>
    </source>
</reference>
<dbReference type="EMBL" id="CADCTP010000335">
    <property type="protein sequence ID" value="CAA9282152.1"/>
    <property type="molecule type" value="Genomic_DNA"/>
</dbReference>
<gene>
    <name evidence="1" type="ORF">AVDCRST_MAG41-3640</name>
</gene>
<evidence type="ECO:0000313" key="1">
    <source>
        <dbReference type="EMBL" id="CAA9282152.1"/>
    </source>
</evidence>
<protein>
    <submittedName>
        <fullName evidence="1">Uncharacterized protein</fullName>
    </submittedName>
</protein>
<name>A0A6J4JM86_9ACTN</name>
<accession>A0A6J4JM86</accession>
<dbReference type="AlphaFoldDB" id="A0A6J4JM86"/>
<proteinExistence type="predicted"/>